<dbReference type="InterPro" id="IPR013783">
    <property type="entry name" value="Ig-like_fold"/>
</dbReference>
<protein>
    <recommendedName>
        <fullName evidence="4">Archaeal Type IV pilin N-terminal domain-containing protein</fullName>
    </recommendedName>
</protein>
<keyword evidence="1" id="KW-1133">Transmembrane helix</keyword>
<evidence type="ECO:0000256" key="1">
    <source>
        <dbReference type="SAM" id="Phobius"/>
    </source>
</evidence>
<dbReference type="Proteomes" id="UP000176527">
    <property type="component" value="Unassembled WGS sequence"/>
</dbReference>
<proteinExistence type="predicted"/>
<organism evidence="2 3">
    <name type="scientific">Candidatus Daviesbacteria bacterium RIFCSPHIGHO2_12_FULL_37_11</name>
    <dbReference type="NCBI Taxonomy" id="1797777"/>
    <lineage>
        <taxon>Bacteria</taxon>
        <taxon>Candidatus Daviesiibacteriota</taxon>
    </lineage>
</organism>
<keyword evidence="1" id="KW-0472">Membrane</keyword>
<accession>A0A1F5KAW0</accession>
<feature type="transmembrane region" description="Helical" evidence="1">
    <location>
        <begin position="12"/>
        <end position="30"/>
    </location>
</feature>
<sequence>MGKNNEKGVVPIIALVLVLLALGIFAVIYYKSTYQAPAIPTFQTSLLQLTLESPNSGTITVNNKILVKGKTSPNATVVIYTDENENSVEADLYGNFEGEIMLAGGINTLTVTAFAENGDEKTLALDVVNDSSN</sequence>
<comment type="caution">
    <text evidence="2">The sequence shown here is derived from an EMBL/GenBank/DDBJ whole genome shotgun (WGS) entry which is preliminary data.</text>
</comment>
<evidence type="ECO:0000313" key="3">
    <source>
        <dbReference type="Proteomes" id="UP000176527"/>
    </source>
</evidence>
<dbReference type="Gene3D" id="2.60.40.10">
    <property type="entry name" value="Immunoglobulins"/>
    <property type="match status" value="1"/>
</dbReference>
<keyword evidence="1" id="KW-0812">Transmembrane</keyword>
<gene>
    <name evidence="2" type="ORF">A3F00_04770</name>
</gene>
<reference evidence="2 3" key="1">
    <citation type="journal article" date="2016" name="Nat. Commun.">
        <title>Thousands of microbial genomes shed light on interconnected biogeochemical processes in an aquifer system.</title>
        <authorList>
            <person name="Anantharaman K."/>
            <person name="Brown C.T."/>
            <person name="Hug L.A."/>
            <person name="Sharon I."/>
            <person name="Castelle C.J."/>
            <person name="Probst A.J."/>
            <person name="Thomas B.C."/>
            <person name="Singh A."/>
            <person name="Wilkins M.J."/>
            <person name="Karaoz U."/>
            <person name="Brodie E.L."/>
            <person name="Williams K.H."/>
            <person name="Hubbard S.S."/>
            <person name="Banfield J.F."/>
        </authorList>
    </citation>
    <scope>NUCLEOTIDE SEQUENCE [LARGE SCALE GENOMIC DNA]</scope>
</reference>
<dbReference type="AlphaFoldDB" id="A0A1F5KAW0"/>
<name>A0A1F5KAW0_9BACT</name>
<dbReference type="EMBL" id="MFDE01000029">
    <property type="protein sequence ID" value="OGE38082.1"/>
    <property type="molecule type" value="Genomic_DNA"/>
</dbReference>
<evidence type="ECO:0008006" key="4">
    <source>
        <dbReference type="Google" id="ProtNLM"/>
    </source>
</evidence>
<evidence type="ECO:0000313" key="2">
    <source>
        <dbReference type="EMBL" id="OGE38082.1"/>
    </source>
</evidence>